<evidence type="ECO:0000313" key="3">
    <source>
        <dbReference type="EMBL" id="SMH52586.1"/>
    </source>
</evidence>
<sequence>MVLAFFPRWHVCSAAALSFCVLTLAGCGGPAVTRHALNGSVEPAKAFALPPPGGPAVTGVIERTYSNAIQQEIVLASDTAVSGQNMIRIQIFGRTGQGAGTSRAGDPFLASSDIGRELRAYFPGVAMRRSPLYAQNSYGPFGYAVGTHGSGDMCLYGWQRMTSAKNAGPFSPQGSIQVRMRICQRGASERSLLAMMYGYTINASLPGGWNPYGNAPDPDPRLGRTGQTVNPADGSWVDGVAEPAPQPAVRRTVRTSASPPPKPAAEAVPAPPAGAPVVPPPPGEGSVPIVPTPPPGGG</sequence>
<gene>
    <name evidence="3" type="ORF">SAMN02982922_4696</name>
</gene>
<accession>A0A1X7PLF6</accession>
<keyword evidence="4" id="KW-1185">Reference proteome</keyword>
<reference evidence="3 4" key="1">
    <citation type="submission" date="2017-04" db="EMBL/GenBank/DDBJ databases">
        <authorList>
            <person name="Afonso C.L."/>
            <person name="Miller P.J."/>
            <person name="Scott M.A."/>
            <person name="Spackman E."/>
            <person name="Goraichik I."/>
            <person name="Dimitrov K.M."/>
            <person name="Suarez D.L."/>
            <person name="Swayne D.E."/>
        </authorList>
    </citation>
    <scope>NUCLEOTIDE SEQUENCE [LARGE SCALE GENOMIC DNA]</scope>
    <source>
        <strain evidence="3 4">B5P</strain>
    </source>
</reference>
<dbReference type="Pfam" id="PF17038">
    <property type="entry name" value="CBP_BcsN"/>
    <property type="match status" value="1"/>
</dbReference>
<feature type="signal peptide" evidence="2">
    <location>
        <begin position="1"/>
        <end position="25"/>
    </location>
</feature>
<organism evidence="3 4">
    <name type="scientific">Mesorhizobium australicum</name>
    <dbReference type="NCBI Taxonomy" id="536018"/>
    <lineage>
        <taxon>Bacteria</taxon>
        <taxon>Pseudomonadati</taxon>
        <taxon>Pseudomonadota</taxon>
        <taxon>Alphaproteobacteria</taxon>
        <taxon>Hyphomicrobiales</taxon>
        <taxon>Phyllobacteriaceae</taxon>
        <taxon>Mesorhizobium</taxon>
    </lineage>
</organism>
<feature type="chain" id="PRO_5013367366" evidence="2">
    <location>
        <begin position="26"/>
        <end position="298"/>
    </location>
</feature>
<protein>
    <submittedName>
        <fullName evidence="3">Cellulose biosynthesis protein BcsN</fullName>
    </submittedName>
</protein>
<dbReference type="InterPro" id="IPR031482">
    <property type="entry name" value="CBP_BcsN"/>
</dbReference>
<feature type="compositionally biased region" description="Pro residues" evidence="1">
    <location>
        <begin position="258"/>
        <end position="283"/>
    </location>
</feature>
<dbReference type="EMBL" id="FXBL01000004">
    <property type="protein sequence ID" value="SMH52586.1"/>
    <property type="molecule type" value="Genomic_DNA"/>
</dbReference>
<name>A0A1X7PLF6_9HYPH</name>
<evidence type="ECO:0000256" key="2">
    <source>
        <dbReference type="SAM" id="SignalP"/>
    </source>
</evidence>
<dbReference type="AlphaFoldDB" id="A0A1X7PLF6"/>
<proteinExistence type="predicted"/>
<evidence type="ECO:0000313" key="4">
    <source>
        <dbReference type="Proteomes" id="UP000193083"/>
    </source>
</evidence>
<feature type="region of interest" description="Disordered" evidence="1">
    <location>
        <begin position="212"/>
        <end position="298"/>
    </location>
</feature>
<keyword evidence="2" id="KW-0732">Signal</keyword>
<evidence type="ECO:0000256" key="1">
    <source>
        <dbReference type="SAM" id="MobiDB-lite"/>
    </source>
</evidence>
<dbReference type="Proteomes" id="UP000193083">
    <property type="component" value="Unassembled WGS sequence"/>
</dbReference>